<reference evidence="1 2" key="2">
    <citation type="submission" date="2018-11" db="EMBL/GenBank/DDBJ databases">
        <authorList>
            <consortium name="Pathogen Informatics"/>
        </authorList>
    </citation>
    <scope>NUCLEOTIDE SEQUENCE [LARGE SCALE GENOMIC DNA]</scope>
</reference>
<evidence type="ECO:0000313" key="1">
    <source>
        <dbReference type="EMBL" id="VDK59281.1"/>
    </source>
</evidence>
<accession>A0A183DG43</accession>
<evidence type="ECO:0000313" key="2">
    <source>
        <dbReference type="Proteomes" id="UP000271098"/>
    </source>
</evidence>
<sequence>MVLYVLNYITFIIALFEKLDKIRGDELVKIVYERHMSGRSKRLLADQQRYSVNPSATIINRE</sequence>
<protein>
    <submittedName>
        <fullName evidence="3">Transposase</fullName>
    </submittedName>
</protein>
<dbReference type="AlphaFoldDB" id="A0A183DG43"/>
<reference evidence="3" key="1">
    <citation type="submission" date="2016-06" db="UniProtKB">
        <authorList>
            <consortium name="WormBaseParasite"/>
        </authorList>
    </citation>
    <scope>IDENTIFICATION</scope>
</reference>
<proteinExistence type="predicted"/>
<gene>
    <name evidence="1" type="ORF">GPUH_LOCUS7687</name>
</gene>
<keyword evidence="2" id="KW-1185">Reference proteome</keyword>
<dbReference type="EMBL" id="UYRT01020522">
    <property type="protein sequence ID" value="VDK59281.1"/>
    <property type="molecule type" value="Genomic_DNA"/>
</dbReference>
<organism evidence="3">
    <name type="scientific">Gongylonema pulchrum</name>
    <dbReference type="NCBI Taxonomy" id="637853"/>
    <lineage>
        <taxon>Eukaryota</taxon>
        <taxon>Metazoa</taxon>
        <taxon>Ecdysozoa</taxon>
        <taxon>Nematoda</taxon>
        <taxon>Chromadorea</taxon>
        <taxon>Rhabditida</taxon>
        <taxon>Spirurina</taxon>
        <taxon>Spiruromorpha</taxon>
        <taxon>Spiruroidea</taxon>
        <taxon>Gongylonematidae</taxon>
        <taxon>Gongylonema</taxon>
    </lineage>
</organism>
<evidence type="ECO:0000313" key="3">
    <source>
        <dbReference type="WBParaSite" id="GPUH_0000769301-mRNA-1"/>
    </source>
</evidence>
<dbReference type="WBParaSite" id="GPUH_0000769301-mRNA-1">
    <property type="protein sequence ID" value="GPUH_0000769301-mRNA-1"/>
    <property type="gene ID" value="GPUH_0000769301"/>
</dbReference>
<name>A0A183DG43_9BILA</name>
<dbReference type="Proteomes" id="UP000271098">
    <property type="component" value="Unassembled WGS sequence"/>
</dbReference>